<evidence type="ECO:0000313" key="4">
    <source>
        <dbReference type="Proteomes" id="UP001341840"/>
    </source>
</evidence>
<evidence type="ECO:0008006" key="5">
    <source>
        <dbReference type="Google" id="ProtNLM"/>
    </source>
</evidence>
<feature type="chain" id="PRO_5045765633" description="Transmembrane protein" evidence="2">
    <location>
        <begin position="25"/>
        <end position="140"/>
    </location>
</feature>
<feature type="transmembrane region" description="Helical" evidence="1">
    <location>
        <begin position="96"/>
        <end position="121"/>
    </location>
</feature>
<keyword evidence="1" id="KW-0812">Transmembrane</keyword>
<dbReference type="PANTHER" id="PTHR35718:SF3">
    <property type="entry name" value="PROTEIN, PUTATIVE-RELATED"/>
    <property type="match status" value="1"/>
</dbReference>
<keyword evidence="1" id="KW-1133">Transmembrane helix</keyword>
<dbReference type="PANTHER" id="PTHR35718">
    <property type="entry name" value="EXPRESSED PROTEIN"/>
    <property type="match status" value="1"/>
</dbReference>
<dbReference type="Proteomes" id="UP001341840">
    <property type="component" value="Unassembled WGS sequence"/>
</dbReference>
<reference evidence="3 4" key="1">
    <citation type="journal article" date="2023" name="Plants (Basel)">
        <title>Bridging the Gap: Combining Genomics and Transcriptomics Approaches to Understand Stylosanthes scabra, an Orphan Legume from the Brazilian Caatinga.</title>
        <authorList>
            <person name="Ferreira-Neto J.R.C."/>
            <person name="da Silva M.D."/>
            <person name="Binneck E."/>
            <person name="de Melo N.F."/>
            <person name="da Silva R.H."/>
            <person name="de Melo A.L.T.M."/>
            <person name="Pandolfi V."/>
            <person name="Bustamante F.O."/>
            <person name="Brasileiro-Vidal A.C."/>
            <person name="Benko-Iseppon A.M."/>
        </authorList>
    </citation>
    <scope>NUCLEOTIDE SEQUENCE [LARGE SCALE GENOMIC DNA]</scope>
    <source>
        <tissue evidence="3">Leaves</tissue>
    </source>
</reference>
<keyword evidence="4" id="KW-1185">Reference proteome</keyword>
<keyword evidence="1" id="KW-0472">Membrane</keyword>
<keyword evidence="2" id="KW-0732">Signal</keyword>
<gene>
    <name evidence="3" type="ORF">PIB30_012356</name>
</gene>
<dbReference type="EMBL" id="JASCZI010271891">
    <property type="protein sequence ID" value="MED6216895.1"/>
    <property type="molecule type" value="Genomic_DNA"/>
</dbReference>
<feature type="signal peptide" evidence="2">
    <location>
        <begin position="1"/>
        <end position="24"/>
    </location>
</feature>
<accession>A0ABU6Z2Q3</accession>
<proteinExistence type="predicted"/>
<evidence type="ECO:0000256" key="1">
    <source>
        <dbReference type="SAM" id="Phobius"/>
    </source>
</evidence>
<evidence type="ECO:0000256" key="2">
    <source>
        <dbReference type="SAM" id="SignalP"/>
    </source>
</evidence>
<sequence>MSHIGLFFFFFFLLSTILVSIVSGQERAPHGLEYESPIAFSPSAYDFFHPNAQKKNETKDPCSASKCSPLPMAAQVEATQVYENKALATQKGKKQIGAGAVAGIIFAVACAVLLTMGIYYVKVTRQANMSRTNNNVQCHA</sequence>
<comment type="caution">
    <text evidence="3">The sequence shown here is derived from an EMBL/GenBank/DDBJ whole genome shotgun (WGS) entry which is preliminary data.</text>
</comment>
<organism evidence="3 4">
    <name type="scientific">Stylosanthes scabra</name>
    <dbReference type="NCBI Taxonomy" id="79078"/>
    <lineage>
        <taxon>Eukaryota</taxon>
        <taxon>Viridiplantae</taxon>
        <taxon>Streptophyta</taxon>
        <taxon>Embryophyta</taxon>
        <taxon>Tracheophyta</taxon>
        <taxon>Spermatophyta</taxon>
        <taxon>Magnoliopsida</taxon>
        <taxon>eudicotyledons</taxon>
        <taxon>Gunneridae</taxon>
        <taxon>Pentapetalae</taxon>
        <taxon>rosids</taxon>
        <taxon>fabids</taxon>
        <taxon>Fabales</taxon>
        <taxon>Fabaceae</taxon>
        <taxon>Papilionoideae</taxon>
        <taxon>50 kb inversion clade</taxon>
        <taxon>dalbergioids sensu lato</taxon>
        <taxon>Dalbergieae</taxon>
        <taxon>Pterocarpus clade</taxon>
        <taxon>Stylosanthes</taxon>
    </lineage>
</organism>
<evidence type="ECO:0000313" key="3">
    <source>
        <dbReference type="EMBL" id="MED6216895.1"/>
    </source>
</evidence>
<name>A0ABU6Z2Q3_9FABA</name>
<protein>
    <recommendedName>
        <fullName evidence="5">Transmembrane protein</fullName>
    </recommendedName>
</protein>